<accession>A0ABS7APC0</accession>
<dbReference type="Pfam" id="PF18765">
    <property type="entry name" value="Polbeta"/>
    <property type="match status" value="1"/>
</dbReference>
<dbReference type="InterPro" id="IPR043519">
    <property type="entry name" value="NT_sf"/>
</dbReference>
<proteinExistence type="predicted"/>
<evidence type="ECO:0000259" key="1">
    <source>
        <dbReference type="Pfam" id="PF18765"/>
    </source>
</evidence>
<dbReference type="Proteomes" id="UP001519921">
    <property type="component" value="Unassembled WGS sequence"/>
</dbReference>
<sequence length="140" mass="16786">MKLLSDLKINNIDNLISLAVFGSYGTKYWINGKSDIDILVLMEKRQDIMDEFDLEEILEPILESYFKYDKIHLTFINMRDYDSIFARQYIDSDDKLIVNDFKEIDFRLYINKYLRENDWLIKKIKKDNKLMEEAHGSSIL</sequence>
<feature type="domain" description="Polymerase beta nucleotidyltransferase" evidence="1">
    <location>
        <begin position="12"/>
        <end position="99"/>
    </location>
</feature>
<comment type="caution">
    <text evidence="2">The sequence shown here is derived from an EMBL/GenBank/DDBJ whole genome shotgun (WGS) entry which is preliminary data.</text>
</comment>
<evidence type="ECO:0000313" key="3">
    <source>
        <dbReference type="Proteomes" id="UP001519921"/>
    </source>
</evidence>
<evidence type="ECO:0000313" key="2">
    <source>
        <dbReference type="EMBL" id="MBW6409350.1"/>
    </source>
</evidence>
<name>A0ABS7APC0_9CLOT</name>
<dbReference type="InterPro" id="IPR041633">
    <property type="entry name" value="Polbeta"/>
</dbReference>
<dbReference type="SUPFAM" id="SSF81301">
    <property type="entry name" value="Nucleotidyltransferase"/>
    <property type="match status" value="1"/>
</dbReference>
<organism evidence="2 3">
    <name type="scientific">Clostridium weizhouense</name>
    <dbReference type="NCBI Taxonomy" id="2859781"/>
    <lineage>
        <taxon>Bacteria</taxon>
        <taxon>Bacillati</taxon>
        <taxon>Bacillota</taxon>
        <taxon>Clostridia</taxon>
        <taxon>Eubacteriales</taxon>
        <taxon>Clostridiaceae</taxon>
        <taxon>Clostridium</taxon>
    </lineage>
</organism>
<dbReference type="EMBL" id="JAHXPT010000002">
    <property type="protein sequence ID" value="MBW6409350.1"/>
    <property type="molecule type" value="Genomic_DNA"/>
</dbReference>
<reference evidence="2 3" key="1">
    <citation type="submission" date="2021-07" db="EMBL/GenBank/DDBJ databases">
        <title>Clostridium weizhouense sp. nov., an anaerobic bacterium isolated from activated sludge of Petroleum wastewater.</title>
        <authorList>
            <person name="Li Q."/>
        </authorList>
    </citation>
    <scope>NUCLEOTIDE SEQUENCE [LARGE SCALE GENOMIC DNA]</scope>
    <source>
        <strain evidence="2 3">YB-6</strain>
    </source>
</reference>
<protein>
    <submittedName>
        <fullName evidence="2">Nucleotidyltransferase domain-containing protein</fullName>
    </submittedName>
</protein>
<dbReference type="Gene3D" id="3.30.460.10">
    <property type="entry name" value="Beta Polymerase, domain 2"/>
    <property type="match status" value="1"/>
</dbReference>
<keyword evidence="3" id="KW-1185">Reference proteome</keyword>
<dbReference type="RefSeq" id="WP_219778394.1">
    <property type="nucleotide sequence ID" value="NZ_JAHXPT010000002.1"/>
</dbReference>
<gene>
    <name evidence="2" type="ORF">KYD98_04535</name>
</gene>